<sequence length="245" mass="26713">MSWIAGLDGCLTGWVAALMRLDGAEPPRVRVVETVAEIADAPERPAIVAVDIPIGLPERIEGPGRSPERVLRPLLGARRSSVFSMPARAAVYAPDYRAACREARARSEPPRGITIQGFNILPKVREVDELLRARPELRERIHEVHPEAAFWAMNGEIPLDSRKVEAAGLDQRRALLLASGLPPHLVGAPPPRGAKTDDLLDALAALVVARAIAQERARSFPEPPERDAHGIPVAIWTLDIRRDPA</sequence>
<reference evidence="1 2" key="1">
    <citation type="submission" date="2019-09" db="EMBL/GenBank/DDBJ databases">
        <title>Salinarimonas rosea gen. nov., sp. nov., a new member of the a-2 subgroup of the Proteobacteria.</title>
        <authorList>
            <person name="Liu J."/>
        </authorList>
    </citation>
    <scope>NUCLEOTIDE SEQUENCE [LARGE SCALE GENOMIC DNA]</scope>
    <source>
        <strain evidence="1 2">BN140002</strain>
    </source>
</reference>
<evidence type="ECO:0000313" key="2">
    <source>
        <dbReference type="Proteomes" id="UP000323142"/>
    </source>
</evidence>
<dbReference type="OrthoDB" id="9811476at2"/>
<gene>
    <name evidence="1" type="ORF">F0L46_11575</name>
</gene>
<dbReference type="InterPro" id="IPR007362">
    <property type="entry name" value="DUF429"/>
</dbReference>
<protein>
    <submittedName>
        <fullName evidence="1">DUF429 domain-containing protein</fullName>
    </submittedName>
</protein>
<dbReference type="EMBL" id="VUOA01000020">
    <property type="protein sequence ID" value="KAA2237095.1"/>
    <property type="molecule type" value="Genomic_DNA"/>
</dbReference>
<evidence type="ECO:0000313" key="1">
    <source>
        <dbReference type="EMBL" id="KAA2237095.1"/>
    </source>
</evidence>
<organism evidence="1 2">
    <name type="scientific">Salinarimonas soli</name>
    <dbReference type="NCBI Taxonomy" id="1638099"/>
    <lineage>
        <taxon>Bacteria</taxon>
        <taxon>Pseudomonadati</taxon>
        <taxon>Pseudomonadota</taxon>
        <taxon>Alphaproteobacteria</taxon>
        <taxon>Hyphomicrobiales</taxon>
        <taxon>Salinarimonadaceae</taxon>
        <taxon>Salinarimonas</taxon>
    </lineage>
</organism>
<name>A0A5B2VE78_9HYPH</name>
<proteinExistence type="predicted"/>
<keyword evidence="2" id="KW-1185">Reference proteome</keyword>
<dbReference type="Pfam" id="PF04250">
    <property type="entry name" value="DUF429"/>
    <property type="match status" value="1"/>
</dbReference>
<dbReference type="Proteomes" id="UP000323142">
    <property type="component" value="Unassembled WGS sequence"/>
</dbReference>
<accession>A0A5B2VE78</accession>
<dbReference type="RefSeq" id="WP_149817631.1">
    <property type="nucleotide sequence ID" value="NZ_VUOA01000020.1"/>
</dbReference>
<dbReference type="AlphaFoldDB" id="A0A5B2VE78"/>
<reference evidence="1 2" key="2">
    <citation type="submission" date="2019-09" db="EMBL/GenBank/DDBJ databases">
        <authorList>
            <person name="Jin C."/>
        </authorList>
    </citation>
    <scope>NUCLEOTIDE SEQUENCE [LARGE SCALE GENOMIC DNA]</scope>
    <source>
        <strain evidence="1 2">BN140002</strain>
    </source>
</reference>
<comment type="caution">
    <text evidence="1">The sequence shown here is derived from an EMBL/GenBank/DDBJ whole genome shotgun (WGS) entry which is preliminary data.</text>
</comment>